<dbReference type="SUPFAM" id="SSF53187">
    <property type="entry name" value="Zn-dependent exopeptidases"/>
    <property type="match status" value="1"/>
</dbReference>
<keyword evidence="6" id="KW-1185">Reference proteome</keyword>
<keyword evidence="2" id="KW-0479">Metal-binding</keyword>
<dbReference type="PANTHER" id="PTHR43270:SF12">
    <property type="entry name" value="SUCCINYL-DIAMINOPIMELATE DESUCCINYLASE"/>
    <property type="match status" value="1"/>
</dbReference>
<evidence type="ECO:0000256" key="1">
    <source>
        <dbReference type="ARBA" id="ARBA00022670"/>
    </source>
</evidence>
<dbReference type="Pfam" id="PF07687">
    <property type="entry name" value="M20_dimer"/>
    <property type="match status" value="1"/>
</dbReference>
<dbReference type="InterPro" id="IPR011650">
    <property type="entry name" value="Peptidase_M20_dimer"/>
</dbReference>
<dbReference type="Gene3D" id="3.40.630.10">
    <property type="entry name" value="Zn peptidases"/>
    <property type="match status" value="1"/>
</dbReference>
<organism evidence="5 6">
    <name type="scientific">Microvirga alba</name>
    <dbReference type="NCBI Taxonomy" id="2791025"/>
    <lineage>
        <taxon>Bacteria</taxon>
        <taxon>Pseudomonadati</taxon>
        <taxon>Pseudomonadota</taxon>
        <taxon>Alphaproteobacteria</taxon>
        <taxon>Hyphomicrobiales</taxon>
        <taxon>Methylobacteriaceae</taxon>
        <taxon>Microvirga</taxon>
    </lineage>
</organism>
<sequence>MTRESAIHYAEDLVDSGTFKTGLARLIAMPTESQNPGRSEVLEEYLANGIRPMLEELGFTCTRLTHPSAEAPFLFAERIEGDQLPTILGYGHGDVVRGLDASWTPGLSPWVLTEVDEKCYGRGVVDNKGQHAINIAALKSVLETRGKLGFNAKFLIEMGEEVGSPGLRELCAQHRSLFMADALIASDGPRLARELPTLFLGTRGAATFDLTIDARSGGHHSGNWGGLLSDPAIQLAHAISTIVSPTGRILIDAWVPRDIPASVRRALSECVVDGGSDGPSIDPDWGEPGLSRAEQVFGWCSFDVLAMEAGDPATPVNAVPPRAWARCQLRFVVGINPDDIMPALRRHLDRHGFNMVAVTDVDGISHATRLDPEDEWVQFTARSIERTSQRKPVILPNLGGTLPNDIFAEVLGLRTIWVPHSYPGCSQHGPDEHLPLDILRDGLRLMTGIYWDLGEMRDAIRGDVFEEPPVFLRAEKPTVSCSHSPNY</sequence>
<accession>A0A931FQ30</accession>
<dbReference type="NCBIfam" id="NF005478">
    <property type="entry name" value="PRK07079.1"/>
    <property type="match status" value="1"/>
</dbReference>
<dbReference type="InterPro" id="IPR002933">
    <property type="entry name" value="Peptidase_M20"/>
</dbReference>
<dbReference type="Pfam" id="PF01546">
    <property type="entry name" value="Peptidase_M20"/>
    <property type="match status" value="1"/>
</dbReference>
<evidence type="ECO:0000256" key="3">
    <source>
        <dbReference type="ARBA" id="ARBA00022801"/>
    </source>
</evidence>
<feature type="domain" description="Peptidase M20 dimerisation" evidence="4">
    <location>
        <begin position="201"/>
        <end position="352"/>
    </location>
</feature>
<dbReference type="GO" id="GO:0008233">
    <property type="term" value="F:peptidase activity"/>
    <property type="evidence" value="ECO:0007669"/>
    <property type="project" value="UniProtKB-KW"/>
</dbReference>
<reference evidence="5" key="1">
    <citation type="submission" date="2020-11" db="EMBL/GenBank/DDBJ databases">
        <authorList>
            <person name="Kim M.K."/>
        </authorList>
    </citation>
    <scope>NUCLEOTIDE SEQUENCE</scope>
    <source>
        <strain evidence="5">BT350</strain>
    </source>
</reference>
<dbReference type="AlphaFoldDB" id="A0A931FQ30"/>
<gene>
    <name evidence="5" type="ORF">I2H38_18800</name>
</gene>
<proteinExistence type="predicted"/>
<dbReference type="Proteomes" id="UP000599312">
    <property type="component" value="Unassembled WGS sequence"/>
</dbReference>
<dbReference type="InterPro" id="IPR051458">
    <property type="entry name" value="Cyt/Met_Dipeptidase"/>
</dbReference>
<keyword evidence="3" id="KW-0378">Hydrolase</keyword>
<evidence type="ECO:0000313" key="6">
    <source>
        <dbReference type="Proteomes" id="UP000599312"/>
    </source>
</evidence>
<name>A0A931FQ30_9HYPH</name>
<dbReference type="RefSeq" id="WP_196273410.1">
    <property type="nucleotide sequence ID" value="NZ_JADQDO010000013.1"/>
</dbReference>
<comment type="caution">
    <text evidence="5">The sequence shown here is derived from an EMBL/GenBank/DDBJ whole genome shotgun (WGS) entry which is preliminary data.</text>
</comment>
<dbReference type="GO" id="GO:0006508">
    <property type="term" value="P:proteolysis"/>
    <property type="evidence" value="ECO:0007669"/>
    <property type="project" value="UniProtKB-KW"/>
</dbReference>
<dbReference type="GO" id="GO:0046872">
    <property type="term" value="F:metal ion binding"/>
    <property type="evidence" value="ECO:0007669"/>
    <property type="project" value="UniProtKB-KW"/>
</dbReference>
<keyword evidence="1" id="KW-0645">Protease</keyword>
<dbReference type="PANTHER" id="PTHR43270">
    <property type="entry name" value="BETA-ALA-HIS DIPEPTIDASE"/>
    <property type="match status" value="1"/>
</dbReference>
<evidence type="ECO:0000259" key="4">
    <source>
        <dbReference type="Pfam" id="PF07687"/>
    </source>
</evidence>
<dbReference type="EMBL" id="JADQDO010000013">
    <property type="protein sequence ID" value="MBF9235415.1"/>
    <property type="molecule type" value="Genomic_DNA"/>
</dbReference>
<evidence type="ECO:0000313" key="5">
    <source>
        <dbReference type="EMBL" id="MBF9235415.1"/>
    </source>
</evidence>
<dbReference type="Gene3D" id="3.30.70.360">
    <property type="match status" value="1"/>
</dbReference>
<protein>
    <submittedName>
        <fullName evidence="5">M20 family metallopeptidase</fullName>
    </submittedName>
</protein>
<evidence type="ECO:0000256" key="2">
    <source>
        <dbReference type="ARBA" id="ARBA00022723"/>
    </source>
</evidence>